<accession>A0ABX5X3G3</accession>
<sequence>MLFSVVIHHDFFESGFCNDINVEPSRATLAQAKNSGIIFKPCLGGLLVLCDSEKIPILLLYIEDEGLIFDFYITSSTPYLSTYSSIPLLKDKGLLWLKHDPNQGDNVVNGIDKYQLHSSDWISDADYYSKDKITAYFELEALGFSSQAFMFISIKLNEQELNSLTADDVDSSGFVVFFAAINNKSSFWEYRLHGNNIKNSLEISDRDKGIEFNFISNELLSDGRNITVFRSNAEIKLKEFSECYFQLIDKRTNGHRVLIKRLPVAHFNHGYQEVVDTKLTQVSEIFVNF</sequence>
<dbReference type="Proteomes" id="UP000315947">
    <property type="component" value="Chromosome"/>
</dbReference>
<dbReference type="RefSeq" id="WP_144047824.1">
    <property type="nucleotide sequence ID" value="NZ_CP041614.1"/>
</dbReference>
<reference evidence="1 2" key="1">
    <citation type="submission" date="2019-07" db="EMBL/GenBank/DDBJ databases">
        <title>Shewanella sp. YLB-06 whole genomic sequence.</title>
        <authorList>
            <person name="Yu L."/>
        </authorList>
    </citation>
    <scope>NUCLEOTIDE SEQUENCE [LARGE SCALE GENOMIC DNA]</scope>
    <source>
        <strain evidence="1 2">YLB-06</strain>
    </source>
</reference>
<proteinExistence type="predicted"/>
<dbReference type="EMBL" id="CP041614">
    <property type="protein sequence ID" value="QDO85503.1"/>
    <property type="molecule type" value="Genomic_DNA"/>
</dbReference>
<evidence type="ECO:0000313" key="1">
    <source>
        <dbReference type="EMBL" id="QDO85503.1"/>
    </source>
</evidence>
<evidence type="ECO:0000313" key="2">
    <source>
        <dbReference type="Proteomes" id="UP000315947"/>
    </source>
</evidence>
<name>A0ABX5X3G3_9GAMM</name>
<protein>
    <submittedName>
        <fullName evidence="1">Uncharacterized protein</fullName>
    </submittedName>
</protein>
<keyword evidence="2" id="KW-1185">Reference proteome</keyword>
<organism evidence="1 2">
    <name type="scientific">Shewanella psychropiezotolerans</name>
    <dbReference type="NCBI Taxonomy" id="2593655"/>
    <lineage>
        <taxon>Bacteria</taxon>
        <taxon>Pseudomonadati</taxon>
        <taxon>Pseudomonadota</taxon>
        <taxon>Gammaproteobacteria</taxon>
        <taxon>Alteromonadales</taxon>
        <taxon>Shewanellaceae</taxon>
        <taxon>Shewanella</taxon>
    </lineage>
</organism>
<gene>
    <name evidence="1" type="ORF">FM037_22400</name>
</gene>